<evidence type="ECO:0000256" key="14">
    <source>
        <dbReference type="ARBA" id="ARBA00038442"/>
    </source>
</evidence>
<dbReference type="GO" id="GO:0046872">
    <property type="term" value="F:metal ion binding"/>
    <property type="evidence" value="ECO:0007669"/>
    <property type="project" value="UniProtKB-KW"/>
</dbReference>
<name>A0A0V0R2N7_PSEPJ</name>
<dbReference type="AlphaFoldDB" id="A0A0V0R2N7"/>
<dbReference type="GO" id="GO:0005765">
    <property type="term" value="C:lysosomal membrane"/>
    <property type="evidence" value="ECO:0007669"/>
    <property type="project" value="UniProtKB-SubCell"/>
</dbReference>
<proteinExistence type="inferred from homology"/>
<evidence type="ECO:0000256" key="3">
    <source>
        <dbReference type="ARBA" id="ARBA00022448"/>
    </source>
</evidence>
<feature type="transmembrane region" description="Helical" evidence="15">
    <location>
        <begin position="39"/>
        <end position="62"/>
    </location>
</feature>
<dbReference type="Proteomes" id="UP000054937">
    <property type="component" value="Unassembled WGS sequence"/>
</dbReference>
<organism evidence="17 18">
    <name type="scientific">Pseudocohnilembus persalinus</name>
    <name type="common">Ciliate</name>
    <dbReference type="NCBI Taxonomy" id="266149"/>
    <lineage>
        <taxon>Eukaryota</taxon>
        <taxon>Sar</taxon>
        <taxon>Alveolata</taxon>
        <taxon>Ciliophora</taxon>
        <taxon>Intramacronucleata</taxon>
        <taxon>Oligohymenophorea</taxon>
        <taxon>Scuticociliatia</taxon>
        <taxon>Philasterida</taxon>
        <taxon>Pseudocohnilembidae</taxon>
        <taxon>Pseudocohnilembus</taxon>
    </lineage>
</organism>
<dbReference type="EMBL" id="LDAU01000058">
    <property type="protein sequence ID" value="KRX08777.1"/>
    <property type="molecule type" value="Genomic_DNA"/>
</dbReference>
<dbReference type="OrthoDB" id="294730at2759"/>
<comment type="caution">
    <text evidence="17">The sequence shown here is derived from an EMBL/GenBank/DDBJ whole genome shotgun (WGS) entry which is preliminary data.</text>
</comment>
<keyword evidence="12" id="KW-0325">Glycoprotein</keyword>
<evidence type="ECO:0000256" key="7">
    <source>
        <dbReference type="ARBA" id="ARBA00022970"/>
    </source>
</evidence>
<evidence type="ECO:0000256" key="4">
    <source>
        <dbReference type="ARBA" id="ARBA00022692"/>
    </source>
</evidence>
<keyword evidence="3" id="KW-0813">Transport</keyword>
<dbReference type="Pfam" id="PF01490">
    <property type="entry name" value="Aa_trans"/>
    <property type="match status" value="1"/>
</dbReference>
<keyword evidence="8 15" id="KW-1133">Transmembrane helix</keyword>
<evidence type="ECO:0000256" key="1">
    <source>
        <dbReference type="ARBA" id="ARBA00004107"/>
    </source>
</evidence>
<evidence type="ECO:0000256" key="13">
    <source>
        <dbReference type="ARBA" id="ARBA00023228"/>
    </source>
</evidence>
<keyword evidence="5" id="KW-0479">Metal-binding</keyword>
<sequence>MKYQIEKDEQINQLKKQYKGEQLTKNLSKFRLSQPKGTASSLTTILAICNSMVGTIVLIIPVNFAGSGILLSIILMLIMGLMSMQTCVWILKPQKDDEDEIGLIVKRVLGKSWYTLCALSASTLIFCVGMVYFVLINSTFWQILSFFFYRTNVQDNVGDPNEIIFDKFSRQLQ</sequence>
<evidence type="ECO:0000256" key="15">
    <source>
        <dbReference type="SAM" id="Phobius"/>
    </source>
</evidence>
<evidence type="ECO:0000313" key="18">
    <source>
        <dbReference type="Proteomes" id="UP000054937"/>
    </source>
</evidence>
<keyword evidence="7" id="KW-0029">Amino-acid transport</keyword>
<accession>A0A0V0R2N7</accession>
<feature type="transmembrane region" description="Helical" evidence="15">
    <location>
        <begin position="68"/>
        <end position="91"/>
    </location>
</feature>
<keyword evidence="10 15" id="KW-0472">Membrane</keyword>
<evidence type="ECO:0000256" key="9">
    <source>
        <dbReference type="ARBA" id="ARBA00023053"/>
    </source>
</evidence>
<reference evidence="17 18" key="1">
    <citation type="journal article" date="2015" name="Sci. Rep.">
        <title>Genome of the facultative scuticociliatosis pathogen Pseudocohnilembus persalinus provides insight into its virulence through horizontal gene transfer.</title>
        <authorList>
            <person name="Xiong J."/>
            <person name="Wang G."/>
            <person name="Cheng J."/>
            <person name="Tian M."/>
            <person name="Pan X."/>
            <person name="Warren A."/>
            <person name="Jiang C."/>
            <person name="Yuan D."/>
            <person name="Miao W."/>
        </authorList>
    </citation>
    <scope>NUCLEOTIDE SEQUENCE [LARGE SCALE GENOMIC DNA]</scope>
    <source>
        <strain evidence="17">36N120E</strain>
    </source>
</reference>
<keyword evidence="4 15" id="KW-0812">Transmembrane</keyword>
<dbReference type="InParanoid" id="A0A0V0R2N7"/>
<dbReference type="InterPro" id="IPR013057">
    <property type="entry name" value="AA_transpt_TM"/>
</dbReference>
<keyword evidence="9" id="KW-0915">Sodium</keyword>
<comment type="similarity">
    <text evidence="14">Belongs to the amino acid/polyamine transporter 2 family. SLC38A9 subfamily.</text>
</comment>
<dbReference type="PANTHER" id="PTHR22950:SF244">
    <property type="entry name" value="NEUTRAL AMINO ACID TRANSPORTER 9"/>
    <property type="match status" value="1"/>
</dbReference>
<evidence type="ECO:0000256" key="8">
    <source>
        <dbReference type="ARBA" id="ARBA00022989"/>
    </source>
</evidence>
<dbReference type="GO" id="GO:0015179">
    <property type="term" value="F:L-amino acid transmembrane transporter activity"/>
    <property type="evidence" value="ECO:0007669"/>
    <property type="project" value="TreeGrafter"/>
</dbReference>
<feature type="transmembrane region" description="Helical" evidence="15">
    <location>
        <begin position="112"/>
        <end position="135"/>
    </location>
</feature>
<evidence type="ECO:0000313" key="17">
    <source>
        <dbReference type="EMBL" id="KRX08777.1"/>
    </source>
</evidence>
<protein>
    <recommendedName>
        <fullName evidence="16">Amino acid transporter transmembrane domain-containing protein</fullName>
    </recommendedName>
</protein>
<evidence type="ECO:0000256" key="2">
    <source>
        <dbReference type="ARBA" id="ARBA00004155"/>
    </source>
</evidence>
<dbReference type="PANTHER" id="PTHR22950">
    <property type="entry name" value="AMINO ACID TRANSPORTER"/>
    <property type="match status" value="1"/>
</dbReference>
<evidence type="ECO:0000256" key="5">
    <source>
        <dbReference type="ARBA" id="ARBA00022723"/>
    </source>
</evidence>
<keyword evidence="6" id="KW-0967">Endosome</keyword>
<evidence type="ECO:0000256" key="11">
    <source>
        <dbReference type="ARBA" id="ARBA00023157"/>
    </source>
</evidence>
<evidence type="ECO:0000256" key="12">
    <source>
        <dbReference type="ARBA" id="ARBA00023180"/>
    </source>
</evidence>
<gene>
    <name evidence="17" type="ORF">PPERSA_08088</name>
</gene>
<dbReference type="GO" id="GO:0031902">
    <property type="term" value="C:late endosome membrane"/>
    <property type="evidence" value="ECO:0007669"/>
    <property type="project" value="UniProtKB-SubCell"/>
</dbReference>
<evidence type="ECO:0000256" key="10">
    <source>
        <dbReference type="ARBA" id="ARBA00023136"/>
    </source>
</evidence>
<evidence type="ECO:0000256" key="6">
    <source>
        <dbReference type="ARBA" id="ARBA00022753"/>
    </source>
</evidence>
<keyword evidence="13" id="KW-0458">Lysosome</keyword>
<keyword evidence="18" id="KW-1185">Reference proteome</keyword>
<evidence type="ECO:0000259" key="16">
    <source>
        <dbReference type="Pfam" id="PF01490"/>
    </source>
</evidence>
<keyword evidence="11" id="KW-1015">Disulfide bond</keyword>
<comment type="subcellular location">
    <subcellularLocation>
        <location evidence="1">Late endosome membrane</location>
        <topology evidence="1">Multi-pass membrane protein</topology>
    </subcellularLocation>
    <subcellularLocation>
        <location evidence="2">Lysosome membrane</location>
        <topology evidence="2">Multi-pass membrane protein</topology>
    </subcellularLocation>
</comment>
<feature type="domain" description="Amino acid transporter transmembrane" evidence="16">
    <location>
        <begin position="38"/>
        <end position="151"/>
    </location>
</feature>